<evidence type="ECO:0000313" key="9">
    <source>
        <dbReference type="RefSeq" id="XP_060667268.1"/>
    </source>
</evidence>
<evidence type="ECO:0000256" key="4">
    <source>
        <dbReference type="ARBA" id="ARBA00022989"/>
    </source>
</evidence>
<dbReference type="Gene3D" id="3.80.10.10">
    <property type="entry name" value="Ribonuclease Inhibitor"/>
    <property type="match status" value="1"/>
</dbReference>
<dbReference type="PRINTS" id="PR00019">
    <property type="entry name" value="LEURICHRPT"/>
</dbReference>
<keyword evidence="4" id="KW-1133">Transmembrane helix</keyword>
<evidence type="ECO:0000256" key="6">
    <source>
        <dbReference type="ARBA" id="ARBA00023170"/>
    </source>
</evidence>
<dbReference type="PANTHER" id="PTHR48063">
    <property type="entry name" value="LRR RECEPTOR-LIKE KINASE"/>
    <property type="match status" value="1"/>
</dbReference>
<keyword evidence="8" id="KW-1185">Reference proteome</keyword>
<protein>
    <submittedName>
        <fullName evidence="9">Receptor-like protein EIX2</fullName>
    </submittedName>
</protein>
<name>A0ABM3ZS11_ZIZJJ</name>
<keyword evidence="6" id="KW-0675">Receptor</keyword>
<proteinExistence type="predicted"/>
<dbReference type="RefSeq" id="XP_060667268.1">
    <property type="nucleotide sequence ID" value="XM_060811285.1"/>
</dbReference>
<dbReference type="GeneID" id="132799453"/>
<reference evidence="9" key="1">
    <citation type="submission" date="2025-08" db="UniProtKB">
        <authorList>
            <consortium name="RefSeq"/>
        </authorList>
    </citation>
    <scope>IDENTIFICATION</scope>
    <source>
        <tissue evidence="9">Seedling</tissue>
    </source>
</reference>
<evidence type="ECO:0000256" key="2">
    <source>
        <dbReference type="ARBA" id="ARBA00022692"/>
    </source>
</evidence>
<keyword evidence="2" id="KW-0812">Transmembrane</keyword>
<dbReference type="InterPro" id="IPR032675">
    <property type="entry name" value="LRR_dom_sf"/>
</dbReference>
<dbReference type="SUPFAM" id="SSF52058">
    <property type="entry name" value="L domain-like"/>
    <property type="match status" value="1"/>
</dbReference>
<gene>
    <name evidence="9" type="primary">LOC132799453</name>
</gene>
<organism evidence="8 9">
    <name type="scientific">Ziziphus jujuba</name>
    <name type="common">Chinese jujube</name>
    <name type="synonym">Ziziphus sativa</name>
    <dbReference type="NCBI Taxonomy" id="326968"/>
    <lineage>
        <taxon>Eukaryota</taxon>
        <taxon>Viridiplantae</taxon>
        <taxon>Streptophyta</taxon>
        <taxon>Embryophyta</taxon>
        <taxon>Tracheophyta</taxon>
        <taxon>Spermatophyta</taxon>
        <taxon>Magnoliopsida</taxon>
        <taxon>eudicotyledons</taxon>
        <taxon>Gunneridae</taxon>
        <taxon>Pentapetalae</taxon>
        <taxon>rosids</taxon>
        <taxon>fabids</taxon>
        <taxon>Rosales</taxon>
        <taxon>Rhamnaceae</taxon>
        <taxon>Paliureae</taxon>
        <taxon>Ziziphus</taxon>
    </lineage>
</organism>
<dbReference type="PANTHER" id="PTHR48063:SF81">
    <property type="entry name" value="LEUCINE-RICH REPEAT-CONTAINING N-TERMINAL PLANT-TYPE DOMAIN-CONTAINING PROTEIN"/>
    <property type="match status" value="1"/>
</dbReference>
<keyword evidence="5" id="KW-0472">Membrane</keyword>
<sequence>MVGLMNLRLTSNFFSGNIPPGFCDLTSLHILDLSRNYLSGHIPHCLGNFDEMRSDDIYFVGSSTLALTNGSFKIMAKGRELEYKYPKLYLINSIDLSDNNLSGEIPVQLTSLIGLQTLNLSANRLTGKIPANIGNLTTLETLHLSRNKLFGPIPVSMISLTFLNHLNLSYNNLTGKIPTANQFLTFDDPSIYQGNAGLCGKPLDNVWAAANLVLQEERKKRKMVMLGIRLRR</sequence>
<dbReference type="Proteomes" id="UP001652623">
    <property type="component" value="Chromosome 9"/>
</dbReference>
<evidence type="ECO:0000256" key="7">
    <source>
        <dbReference type="ARBA" id="ARBA00023180"/>
    </source>
</evidence>
<evidence type="ECO:0000256" key="5">
    <source>
        <dbReference type="ARBA" id="ARBA00023136"/>
    </source>
</evidence>
<comment type="subcellular location">
    <subcellularLocation>
        <location evidence="1">Membrane</location>
        <topology evidence="1">Single-pass type I membrane protein</topology>
    </subcellularLocation>
</comment>
<dbReference type="Pfam" id="PF00560">
    <property type="entry name" value="LRR_1"/>
    <property type="match status" value="6"/>
</dbReference>
<accession>A0ABM3ZS11</accession>
<evidence type="ECO:0000313" key="8">
    <source>
        <dbReference type="Proteomes" id="UP001652623"/>
    </source>
</evidence>
<evidence type="ECO:0000256" key="1">
    <source>
        <dbReference type="ARBA" id="ARBA00004479"/>
    </source>
</evidence>
<keyword evidence="3" id="KW-0732">Signal</keyword>
<dbReference type="InterPro" id="IPR001611">
    <property type="entry name" value="Leu-rich_rpt"/>
</dbReference>
<keyword evidence="7" id="KW-0325">Glycoprotein</keyword>
<evidence type="ECO:0000256" key="3">
    <source>
        <dbReference type="ARBA" id="ARBA00022729"/>
    </source>
</evidence>
<dbReference type="InterPro" id="IPR046956">
    <property type="entry name" value="RLP23-like"/>
</dbReference>